<feature type="domain" description="HTH cro/C1-type" evidence="1">
    <location>
        <begin position="7"/>
        <end position="59"/>
    </location>
</feature>
<dbReference type="RefSeq" id="WP_265961666.1">
    <property type="nucleotide sequence ID" value="NZ_JAPEVI010000003.1"/>
</dbReference>
<sequence length="76" mass="8003">MNAEQARMARALLQMGVREVAAEAGVTPNTISRIENGGDAKTSTIQAIKAVYEAHGIVFVERGATVQTATVFQKAG</sequence>
<name>A0ABT3QYQ0_9HYPH</name>
<keyword evidence="3" id="KW-1185">Reference proteome</keyword>
<dbReference type="CDD" id="cd00093">
    <property type="entry name" value="HTH_XRE"/>
    <property type="match status" value="1"/>
</dbReference>
<accession>A0ABT3QYQ0</accession>
<dbReference type="InterPro" id="IPR010982">
    <property type="entry name" value="Lambda_DNA-bd_dom_sf"/>
</dbReference>
<evidence type="ECO:0000313" key="3">
    <source>
        <dbReference type="Proteomes" id="UP001300261"/>
    </source>
</evidence>
<comment type="caution">
    <text evidence="2">The sequence shown here is derived from an EMBL/GenBank/DDBJ whole genome shotgun (WGS) entry which is preliminary data.</text>
</comment>
<dbReference type="EMBL" id="JAPEVI010000003">
    <property type="protein sequence ID" value="MCX2721961.1"/>
    <property type="molecule type" value="Genomic_DNA"/>
</dbReference>
<protein>
    <submittedName>
        <fullName evidence="2">Helix-turn-helix transcriptional regulator</fullName>
    </submittedName>
</protein>
<evidence type="ECO:0000259" key="1">
    <source>
        <dbReference type="PROSITE" id="PS50943"/>
    </source>
</evidence>
<dbReference type="InterPro" id="IPR001387">
    <property type="entry name" value="Cro/C1-type_HTH"/>
</dbReference>
<dbReference type="PROSITE" id="PS50943">
    <property type="entry name" value="HTH_CROC1"/>
    <property type="match status" value="1"/>
</dbReference>
<gene>
    <name evidence="2" type="ORF">ON753_06015</name>
</gene>
<reference evidence="2 3" key="1">
    <citation type="journal article" date="2016" name="Int. J. Syst. Evol. Microbiol.">
        <title>Labrenzia salina sp. nov., isolated from the rhizosphere of the halophyte Arthrocnemum macrostachyum.</title>
        <authorList>
            <person name="Camacho M."/>
            <person name="Redondo-Gomez S."/>
            <person name="Rodriguez-Llorente I."/>
            <person name="Rohde M."/>
            <person name="Sproer C."/>
            <person name="Schumann P."/>
            <person name="Klenk H.P."/>
            <person name="Montero-Calasanz M.D.C."/>
        </authorList>
    </citation>
    <scope>NUCLEOTIDE SEQUENCE [LARGE SCALE GENOMIC DNA]</scope>
    <source>
        <strain evidence="2 3">DSM 29163</strain>
    </source>
</reference>
<proteinExistence type="predicted"/>
<evidence type="ECO:0000313" key="2">
    <source>
        <dbReference type="EMBL" id="MCX2721961.1"/>
    </source>
</evidence>
<dbReference type="Pfam" id="PF01381">
    <property type="entry name" value="HTH_3"/>
    <property type="match status" value="1"/>
</dbReference>
<dbReference type="Proteomes" id="UP001300261">
    <property type="component" value="Unassembled WGS sequence"/>
</dbReference>
<organism evidence="2 3">
    <name type="scientific">Roseibium salinum</name>
    <dbReference type="NCBI Taxonomy" id="1604349"/>
    <lineage>
        <taxon>Bacteria</taxon>
        <taxon>Pseudomonadati</taxon>
        <taxon>Pseudomonadota</taxon>
        <taxon>Alphaproteobacteria</taxon>
        <taxon>Hyphomicrobiales</taxon>
        <taxon>Stappiaceae</taxon>
        <taxon>Roseibium</taxon>
    </lineage>
</organism>
<dbReference type="Gene3D" id="1.10.260.40">
    <property type="entry name" value="lambda repressor-like DNA-binding domains"/>
    <property type="match status" value="1"/>
</dbReference>
<dbReference type="SUPFAM" id="SSF47413">
    <property type="entry name" value="lambda repressor-like DNA-binding domains"/>
    <property type="match status" value="1"/>
</dbReference>